<comment type="caution">
    <text evidence="1">The sequence shown here is derived from an EMBL/GenBank/DDBJ whole genome shotgun (WGS) entry which is preliminary data.</text>
</comment>
<evidence type="ECO:0000313" key="2">
    <source>
        <dbReference type="Proteomes" id="UP000620124"/>
    </source>
</evidence>
<dbReference type="EMBL" id="JACAZI010000001">
    <property type="protein sequence ID" value="KAF7372316.1"/>
    <property type="molecule type" value="Genomic_DNA"/>
</dbReference>
<accession>A0A8H6Z8M2</accession>
<dbReference type="Proteomes" id="UP000620124">
    <property type="component" value="Unassembled WGS sequence"/>
</dbReference>
<evidence type="ECO:0000313" key="1">
    <source>
        <dbReference type="EMBL" id="KAF7372316.1"/>
    </source>
</evidence>
<proteinExistence type="predicted"/>
<dbReference type="AlphaFoldDB" id="A0A8H6Z8M2"/>
<dbReference type="OrthoDB" id="3058014at2759"/>
<protein>
    <submittedName>
        <fullName evidence="1">Uncharacterized protein</fullName>
    </submittedName>
</protein>
<sequence length="149" mass="16855">MHSYDNSRRGFKVRCLKFFLLPPHPTRVLPNNTRSRIYIDPENDIMEENRIPDPRIYWESEIKRGRYFYHDLETGAIVKDAVTFVPPQTAPTPANLMDAYFASMAAQPPLPASATQSMAPSQPLPFVMASAQTVPLHGPPLTLVSYKLL</sequence>
<reference evidence="1" key="1">
    <citation type="submission" date="2020-05" db="EMBL/GenBank/DDBJ databases">
        <title>Mycena genomes resolve the evolution of fungal bioluminescence.</title>
        <authorList>
            <person name="Tsai I.J."/>
        </authorList>
    </citation>
    <scope>NUCLEOTIDE SEQUENCE</scope>
    <source>
        <strain evidence="1">CCC161011</strain>
    </source>
</reference>
<keyword evidence="2" id="KW-1185">Reference proteome</keyword>
<organism evidence="1 2">
    <name type="scientific">Mycena venus</name>
    <dbReference type="NCBI Taxonomy" id="2733690"/>
    <lineage>
        <taxon>Eukaryota</taxon>
        <taxon>Fungi</taxon>
        <taxon>Dikarya</taxon>
        <taxon>Basidiomycota</taxon>
        <taxon>Agaricomycotina</taxon>
        <taxon>Agaricomycetes</taxon>
        <taxon>Agaricomycetidae</taxon>
        <taxon>Agaricales</taxon>
        <taxon>Marasmiineae</taxon>
        <taxon>Mycenaceae</taxon>
        <taxon>Mycena</taxon>
    </lineage>
</organism>
<gene>
    <name evidence="1" type="ORF">MVEN_00091800</name>
</gene>
<name>A0A8H6Z8M2_9AGAR</name>